<dbReference type="InterPro" id="IPR012340">
    <property type="entry name" value="NA-bd_OB-fold"/>
</dbReference>
<dbReference type="SUPFAM" id="SSF50249">
    <property type="entry name" value="Nucleic acid-binding proteins"/>
    <property type="match status" value="2"/>
</dbReference>
<dbReference type="SMART" id="SM00316">
    <property type="entry name" value="S1"/>
    <property type="match status" value="1"/>
</dbReference>
<dbReference type="InterPro" id="IPR003029">
    <property type="entry name" value="S1_domain"/>
</dbReference>
<dbReference type="PROSITE" id="PS01175">
    <property type="entry name" value="RIBONUCLEASE_II"/>
    <property type="match status" value="1"/>
</dbReference>
<name>A0ABX2N2A1_9SPHN</name>
<keyword evidence="5 7" id="KW-0269">Exonuclease</keyword>
<dbReference type="InterPro" id="IPR040476">
    <property type="entry name" value="CSD2"/>
</dbReference>
<keyword evidence="2 7" id="KW-0963">Cytoplasm</keyword>
<evidence type="ECO:0000256" key="4">
    <source>
        <dbReference type="ARBA" id="ARBA00022801"/>
    </source>
</evidence>
<dbReference type="PANTHER" id="PTHR23355:SF9">
    <property type="entry name" value="DIS3-LIKE EXONUCLEASE 2"/>
    <property type="match status" value="1"/>
</dbReference>
<dbReference type="EMBL" id="JABWMH010000002">
    <property type="protein sequence ID" value="NVD27842.1"/>
    <property type="molecule type" value="Genomic_DNA"/>
</dbReference>
<feature type="compositionally biased region" description="Basic residues" evidence="8">
    <location>
        <begin position="733"/>
        <end position="748"/>
    </location>
</feature>
<comment type="function">
    <text evidence="7">3'-5' exoribonuclease that releases 5'-nucleoside monophosphates and is involved in maturation of structured RNAs.</text>
</comment>
<accession>A0ABX2N2A1</accession>
<keyword evidence="4 7" id="KW-0378">Hydrolase</keyword>
<dbReference type="RefSeq" id="WP_176279321.1">
    <property type="nucleotide sequence ID" value="NZ_JABWMH010000002.1"/>
</dbReference>
<evidence type="ECO:0000256" key="6">
    <source>
        <dbReference type="ARBA" id="ARBA00022884"/>
    </source>
</evidence>
<dbReference type="InterPro" id="IPR022966">
    <property type="entry name" value="RNase_II/R_CS"/>
</dbReference>
<organism evidence="10 11">
    <name type="scientific">Parasphingorhabdus flavimaris</name>
    <dbReference type="NCBI Taxonomy" id="266812"/>
    <lineage>
        <taxon>Bacteria</taxon>
        <taxon>Pseudomonadati</taxon>
        <taxon>Pseudomonadota</taxon>
        <taxon>Alphaproteobacteria</taxon>
        <taxon>Sphingomonadales</taxon>
        <taxon>Sphingomonadaceae</taxon>
        <taxon>Parasphingorhabdus</taxon>
    </lineage>
</organism>
<reference evidence="10 11" key="1">
    <citation type="submission" date="2020-06" db="EMBL/GenBank/DDBJ databases">
        <authorList>
            <person name="Kim S.-J."/>
            <person name="Park S.-J."/>
        </authorList>
    </citation>
    <scope>NUCLEOTIDE SEQUENCE [LARGE SCALE GENOMIC DNA]</scope>
    <source>
        <strain evidence="10 11">SW-151</strain>
    </source>
</reference>
<evidence type="ECO:0000256" key="1">
    <source>
        <dbReference type="ARBA" id="ARBA00001849"/>
    </source>
</evidence>
<evidence type="ECO:0000256" key="2">
    <source>
        <dbReference type="ARBA" id="ARBA00022490"/>
    </source>
</evidence>
<feature type="region of interest" description="Disordered" evidence="8">
    <location>
        <begin position="728"/>
        <end position="764"/>
    </location>
</feature>
<dbReference type="EC" id="3.1.13.1" evidence="7"/>
<dbReference type="CDD" id="cd04471">
    <property type="entry name" value="S1_RNase_R"/>
    <property type="match status" value="1"/>
</dbReference>
<dbReference type="InterPro" id="IPR001900">
    <property type="entry name" value="RNase_II/R"/>
</dbReference>
<sequence>MAGPKKSHKPKQVPSRQQILDFIEQSERPAGRREISKAFGLRGADKIALKALLKDMTKEGLLAGDLGRALHKVGGLPKVTVLKIVEIDGNEAIGIPEKWEEESAPAPKIRIKEKGRRAALAIGDRILARTEERGQGHIAFLMKKLAQSNEMLLGIVEKDERDQYWLKPVDRKIRRSTPIIDLGEAKPGNLVLAEPLKRGSEVKARVKEILGDPFAAKSFSLIAIHKFEIPLHFPDAVTEEAEQATRLAISKEQREDLRHLPIVAIDPADARDHDDAIWAEPDDNPDNKGGFKALIAIADVSYYVRSGSKLDREAYKRGNSVYFPDRVVPMLPEALSTDVCSLKQGVDRAALVCHVTIDAKGQVIASRFTRAIVKLTGNIAYEDAQAAMDGKLDHPLKSSALEPLWACWKLLAKARDEREPLNLDLPEKRVVLDDQGKIVEIAIRERLDAHRVVEDYMIVANVAAARMLESKKSPVIYRVHETPSREKLIALKDYLKSFDMSFAMGQVIKPSVFNNLIEQVDDELLLPLVMEQILRSQTQAYYGHTNMGHFGLSLGSYAHFTSPIRRYADLIVHRALVSACKLEQPAPENSAIPEYSGLSKEEAGRLELISEKISKLERRAMKAEWETIDRYISAHLASRIGEVVKCRITGVQNFGFFATVEDLGGDGLVPVRTLGAERFDYDEAKQQLTGMDSGTTYNVGQKIELRLVEANAATGSLLFELAEGANHMAGRPAPRRAGKGKPHRKGKPGRPANVRGKMGKARRK</sequence>
<comment type="similarity">
    <text evidence="7">Belongs to the RNR ribonuclease family. RNase R subfamily.</text>
</comment>
<dbReference type="InterPro" id="IPR050180">
    <property type="entry name" value="RNR_Ribonuclease"/>
</dbReference>
<dbReference type="PROSITE" id="PS50126">
    <property type="entry name" value="S1"/>
    <property type="match status" value="1"/>
</dbReference>
<comment type="catalytic activity">
    <reaction evidence="1 7">
        <text>Exonucleolytic cleavage in the 3'- to 5'-direction to yield nucleoside 5'-phosphates.</text>
        <dbReference type="EC" id="3.1.13.1"/>
    </reaction>
</comment>
<keyword evidence="11" id="KW-1185">Reference proteome</keyword>
<dbReference type="Pfam" id="PF00773">
    <property type="entry name" value="RNB"/>
    <property type="match status" value="1"/>
</dbReference>
<dbReference type="Gene3D" id="2.40.50.140">
    <property type="entry name" value="Nucleic acid-binding proteins"/>
    <property type="match status" value="1"/>
</dbReference>
<dbReference type="PANTHER" id="PTHR23355">
    <property type="entry name" value="RIBONUCLEASE"/>
    <property type="match status" value="1"/>
</dbReference>
<dbReference type="HAMAP" id="MF_01895">
    <property type="entry name" value="RNase_R"/>
    <property type="match status" value="1"/>
</dbReference>
<dbReference type="SMART" id="SM00955">
    <property type="entry name" value="RNB"/>
    <property type="match status" value="1"/>
</dbReference>
<evidence type="ECO:0000313" key="10">
    <source>
        <dbReference type="EMBL" id="NVD27842.1"/>
    </source>
</evidence>
<comment type="subcellular location">
    <subcellularLocation>
        <location evidence="7">Cytoplasm</location>
    </subcellularLocation>
</comment>
<evidence type="ECO:0000313" key="11">
    <source>
        <dbReference type="Proteomes" id="UP000652427"/>
    </source>
</evidence>
<proteinExistence type="inferred from homology"/>
<evidence type="ECO:0000259" key="9">
    <source>
        <dbReference type="PROSITE" id="PS50126"/>
    </source>
</evidence>
<protein>
    <recommendedName>
        <fullName evidence="7">Ribonuclease R</fullName>
        <shortName evidence="7">RNase R</shortName>
        <ecNumber evidence="7">3.1.13.1</ecNumber>
    </recommendedName>
</protein>
<dbReference type="NCBIfam" id="TIGR02063">
    <property type="entry name" value="RNase_R"/>
    <property type="match status" value="1"/>
</dbReference>
<evidence type="ECO:0000256" key="8">
    <source>
        <dbReference type="SAM" id="MobiDB-lite"/>
    </source>
</evidence>
<dbReference type="NCBIfam" id="TIGR00358">
    <property type="entry name" value="3_prime_RNase"/>
    <property type="match status" value="1"/>
</dbReference>
<gene>
    <name evidence="7 10" type="primary">rnr</name>
    <name evidence="10" type="ORF">HUO14_08000</name>
</gene>
<evidence type="ECO:0000256" key="5">
    <source>
        <dbReference type="ARBA" id="ARBA00022839"/>
    </source>
</evidence>
<dbReference type="Pfam" id="PF17876">
    <property type="entry name" value="CSD2"/>
    <property type="match status" value="1"/>
</dbReference>
<dbReference type="InterPro" id="IPR004476">
    <property type="entry name" value="RNase_II/RNase_R"/>
</dbReference>
<dbReference type="InterPro" id="IPR011805">
    <property type="entry name" value="RNase_R"/>
</dbReference>
<feature type="domain" description="S1 motif" evidence="9">
    <location>
        <begin position="641"/>
        <end position="722"/>
    </location>
</feature>
<keyword evidence="6 7" id="KW-0694">RNA-binding</keyword>
<evidence type="ECO:0000256" key="3">
    <source>
        <dbReference type="ARBA" id="ARBA00022722"/>
    </source>
</evidence>
<evidence type="ECO:0000256" key="7">
    <source>
        <dbReference type="HAMAP-Rule" id="MF_01895"/>
    </source>
</evidence>
<dbReference type="Pfam" id="PF00575">
    <property type="entry name" value="S1"/>
    <property type="match status" value="1"/>
</dbReference>
<comment type="caution">
    <text evidence="10">The sequence shown here is derived from an EMBL/GenBank/DDBJ whole genome shotgun (WGS) entry which is preliminary data.</text>
</comment>
<keyword evidence="3 7" id="KW-0540">Nuclease</keyword>
<dbReference type="Proteomes" id="UP000652427">
    <property type="component" value="Unassembled WGS sequence"/>
</dbReference>